<comment type="caution">
    <text evidence="2">The sequence shown here is derived from an EMBL/GenBank/DDBJ whole genome shotgun (WGS) entry which is preliminary data.</text>
</comment>
<comment type="similarity">
    <text evidence="1">Belongs to the ArsC family.</text>
</comment>
<dbReference type="Proteomes" id="UP000656813">
    <property type="component" value="Unassembled WGS sequence"/>
</dbReference>
<name>A0A8J3EMA0_9BACL</name>
<accession>A0A8J3EMA0</accession>
<dbReference type="EMBL" id="BMFV01000008">
    <property type="protein sequence ID" value="GGH79714.1"/>
    <property type="molecule type" value="Genomic_DNA"/>
</dbReference>
<dbReference type="PANTHER" id="PTHR30041">
    <property type="entry name" value="ARSENATE REDUCTASE"/>
    <property type="match status" value="1"/>
</dbReference>
<dbReference type="CDD" id="cd03032">
    <property type="entry name" value="ArsC_Spx"/>
    <property type="match status" value="1"/>
</dbReference>
<dbReference type="NCBIfam" id="NF002459">
    <property type="entry name" value="PRK01655.1"/>
    <property type="match status" value="1"/>
</dbReference>
<dbReference type="Gene3D" id="3.40.30.10">
    <property type="entry name" value="Glutaredoxin"/>
    <property type="match status" value="1"/>
</dbReference>
<dbReference type="PANTHER" id="PTHR30041:SF7">
    <property type="entry name" value="GLOBAL TRANSCRIPTIONAL REGULATOR SPX"/>
    <property type="match status" value="1"/>
</dbReference>
<sequence length="127" mass="14836">MSQMVFYTYPSCTSCRKTKAWLKQNQISYEERHIFKETPDIDELMNIIKLTNDGLKEILATRSETFKSLEVDINDLKVSEVLQLLHDKPKLLRRPILTDGENLIVGFNPNRLQMLNDQKRISSKHVS</sequence>
<dbReference type="PROSITE" id="PS51353">
    <property type="entry name" value="ARSC"/>
    <property type="match status" value="1"/>
</dbReference>
<dbReference type="SUPFAM" id="SSF52833">
    <property type="entry name" value="Thioredoxin-like"/>
    <property type="match status" value="1"/>
</dbReference>
<dbReference type="InterPro" id="IPR006504">
    <property type="entry name" value="Tscrpt_reg_Spx/MgsR"/>
</dbReference>
<dbReference type="InterPro" id="IPR006660">
    <property type="entry name" value="Arsenate_reductase-like"/>
</dbReference>
<dbReference type="InterPro" id="IPR036249">
    <property type="entry name" value="Thioredoxin-like_sf"/>
</dbReference>
<proteinExistence type="inferred from homology"/>
<gene>
    <name evidence="2" type="primary">mgsR</name>
    <name evidence="2" type="ORF">GCM10007096_15050</name>
</gene>
<evidence type="ECO:0000313" key="3">
    <source>
        <dbReference type="Proteomes" id="UP000656813"/>
    </source>
</evidence>
<dbReference type="AlphaFoldDB" id="A0A8J3EMA0"/>
<protein>
    <submittedName>
        <fullName evidence="2">Regulatory protein MgsR</fullName>
    </submittedName>
</protein>
<evidence type="ECO:0000313" key="2">
    <source>
        <dbReference type="EMBL" id="GGH79714.1"/>
    </source>
</evidence>
<dbReference type="RefSeq" id="WP_188496781.1">
    <property type="nucleotide sequence ID" value="NZ_BMFV01000008.1"/>
</dbReference>
<evidence type="ECO:0000256" key="1">
    <source>
        <dbReference type="PROSITE-ProRule" id="PRU01282"/>
    </source>
</evidence>
<dbReference type="NCBIfam" id="TIGR01617">
    <property type="entry name" value="arsC_related"/>
    <property type="match status" value="1"/>
</dbReference>
<dbReference type="Pfam" id="PF03960">
    <property type="entry name" value="ArsC"/>
    <property type="match status" value="1"/>
</dbReference>
<reference evidence="2" key="1">
    <citation type="journal article" date="2014" name="Int. J. Syst. Evol. Microbiol.">
        <title>Complete genome sequence of Corynebacterium casei LMG S-19264T (=DSM 44701T), isolated from a smear-ripened cheese.</title>
        <authorList>
            <consortium name="US DOE Joint Genome Institute (JGI-PGF)"/>
            <person name="Walter F."/>
            <person name="Albersmeier A."/>
            <person name="Kalinowski J."/>
            <person name="Ruckert C."/>
        </authorList>
    </citation>
    <scope>NUCLEOTIDE SEQUENCE</scope>
    <source>
        <strain evidence="2">CGMCC 1.12777</strain>
    </source>
</reference>
<organism evidence="2 3">
    <name type="scientific">Pullulanibacillus pueri</name>
    <dbReference type="NCBI Taxonomy" id="1437324"/>
    <lineage>
        <taxon>Bacteria</taxon>
        <taxon>Bacillati</taxon>
        <taxon>Bacillota</taxon>
        <taxon>Bacilli</taxon>
        <taxon>Bacillales</taxon>
        <taxon>Sporolactobacillaceae</taxon>
        <taxon>Pullulanibacillus</taxon>
    </lineage>
</organism>
<reference evidence="2" key="2">
    <citation type="submission" date="2020-09" db="EMBL/GenBank/DDBJ databases">
        <authorList>
            <person name="Sun Q."/>
            <person name="Zhou Y."/>
        </authorList>
    </citation>
    <scope>NUCLEOTIDE SEQUENCE</scope>
    <source>
        <strain evidence="2">CGMCC 1.12777</strain>
    </source>
</reference>
<keyword evidence="3" id="KW-1185">Reference proteome</keyword>